<feature type="region of interest" description="Disordered" evidence="2">
    <location>
        <begin position="82"/>
        <end position="101"/>
    </location>
</feature>
<evidence type="ECO:0000313" key="4">
    <source>
        <dbReference type="Proteomes" id="UP000604046"/>
    </source>
</evidence>
<organism evidence="3 4">
    <name type="scientific">Symbiodinium natans</name>
    <dbReference type="NCBI Taxonomy" id="878477"/>
    <lineage>
        <taxon>Eukaryota</taxon>
        <taxon>Sar</taxon>
        <taxon>Alveolata</taxon>
        <taxon>Dinophyceae</taxon>
        <taxon>Suessiales</taxon>
        <taxon>Symbiodiniaceae</taxon>
        <taxon>Symbiodinium</taxon>
    </lineage>
</organism>
<feature type="compositionally biased region" description="Low complexity" evidence="2">
    <location>
        <begin position="52"/>
        <end position="69"/>
    </location>
</feature>
<comment type="caution">
    <text evidence="3">The sequence shown here is derived from an EMBL/GenBank/DDBJ whole genome shotgun (WGS) entry which is preliminary data.</text>
</comment>
<protein>
    <submittedName>
        <fullName evidence="3">TANC1 protein</fullName>
    </submittedName>
</protein>
<sequence>MRTNARRLTAPQLDVATVQLPNLLPSRGGSFAAKPSARRLSGGPWAGPPTPSTSTSLTPQSGGSAGPAAGLVESRNLRRFSKQRGLVQQDADAKDEEVPSLEELERDLQGWNGQWKKKKASVLILERLRLDREAEIRRREELEERRRRQEEKREHVRRTMEQEQRELQEEIKRHEARVKSLDAAKAWQNFAHRIVCLQDQLMEELKQPWTCSTCSGSGLCYRCKGEGILSVTYLSSSVHTRNEDAFRGRCAYGCHACGGTRDGRDVYGHETGELGSGLCLKCAGQGQIWPSLRDVLDQMEERKQAALSAAEPVSPLSPLSPR</sequence>
<evidence type="ECO:0000313" key="3">
    <source>
        <dbReference type="EMBL" id="CAE7202823.1"/>
    </source>
</evidence>
<reference evidence="3" key="1">
    <citation type="submission" date="2021-02" db="EMBL/GenBank/DDBJ databases">
        <authorList>
            <person name="Dougan E. K."/>
            <person name="Rhodes N."/>
            <person name="Thang M."/>
            <person name="Chan C."/>
        </authorList>
    </citation>
    <scope>NUCLEOTIDE SEQUENCE</scope>
</reference>
<gene>
    <name evidence="3" type="primary">TANC1</name>
    <name evidence="3" type="ORF">SNAT2548_LOCUS6167</name>
</gene>
<dbReference type="EMBL" id="CAJNDS010000403">
    <property type="protein sequence ID" value="CAE7202823.1"/>
    <property type="molecule type" value="Genomic_DNA"/>
</dbReference>
<dbReference type="AlphaFoldDB" id="A0A812JBH8"/>
<keyword evidence="4" id="KW-1185">Reference proteome</keyword>
<dbReference type="OrthoDB" id="435428at2759"/>
<proteinExistence type="predicted"/>
<accession>A0A812JBH8</accession>
<keyword evidence="1" id="KW-0175">Coiled coil</keyword>
<feature type="coiled-coil region" evidence="1">
    <location>
        <begin position="125"/>
        <end position="184"/>
    </location>
</feature>
<feature type="region of interest" description="Disordered" evidence="2">
    <location>
        <begin position="303"/>
        <end position="322"/>
    </location>
</feature>
<evidence type="ECO:0000256" key="1">
    <source>
        <dbReference type="SAM" id="Coils"/>
    </source>
</evidence>
<feature type="region of interest" description="Disordered" evidence="2">
    <location>
        <begin position="23"/>
        <end position="69"/>
    </location>
</feature>
<dbReference type="Proteomes" id="UP000604046">
    <property type="component" value="Unassembled WGS sequence"/>
</dbReference>
<evidence type="ECO:0000256" key="2">
    <source>
        <dbReference type="SAM" id="MobiDB-lite"/>
    </source>
</evidence>
<name>A0A812JBH8_9DINO</name>